<dbReference type="RefSeq" id="WP_344298142.1">
    <property type="nucleotide sequence ID" value="NZ_BAAAQW010000002.1"/>
</dbReference>
<dbReference type="PANTHER" id="PTHR44688:SF16">
    <property type="entry name" value="DNA-BINDING TRANSCRIPTIONAL ACTIVATOR DEVR_DOSR"/>
    <property type="match status" value="1"/>
</dbReference>
<dbReference type="PANTHER" id="PTHR44688">
    <property type="entry name" value="DNA-BINDING TRANSCRIPTIONAL ACTIVATOR DEVR_DOSR"/>
    <property type="match status" value="1"/>
</dbReference>
<name>A0ABP5NFL9_9MICC</name>
<dbReference type="Proteomes" id="UP001500432">
    <property type="component" value="Unassembled WGS sequence"/>
</dbReference>
<evidence type="ECO:0000256" key="2">
    <source>
        <dbReference type="ARBA" id="ARBA00023125"/>
    </source>
</evidence>
<dbReference type="PROSITE" id="PS00622">
    <property type="entry name" value="HTH_LUXR_1"/>
    <property type="match status" value="1"/>
</dbReference>
<evidence type="ECO:0000256" key="3">
    <source>
        <dbReference type="ARBA" id="ARBA00023163"/>
    </source>
</evidence>
<dbReference type="EMBL" id="BAAAQW010000002">
    <property type="protein sequence ID" value="GAA2197181.1"/>
    <property type="molecule type" value="Genomic_DNA"/>
</dbReference>
<dbReference type="InterPro" id="IPR036388">
    <property type="entry name" value="WH-like_DNA-bd_sf"/>
</dbReference>
<accession>A0ABP5NFL9</accession>
<dbReference type="InterPro" id="IPR016032">
    <property type="entry name" value="Sig_transdc_resp-reg_C-effctor"/>
</dbReference>
<keyword evidence="3" id="KW-0804">Transcription</keyword>
<comment type="caution">
    <text evidence="5">The sequence shown here is derived from an EMBL/GenBank/DDBJ whole genome shotgun (WGS) entry which is preliminary data.</text>
</comment>
<reference evidence="6" key="1">
    <citation type="journal article" date="2019" name="Int. J. Syst. Evol. Microbiol.">
        <title>The Global Catalogue of Microorganisms (GCM) 10K type strain sequencing project: providing services to taxonomists for standard genome sequencing and annotation.</title>
        <authorList>
            <consortium name="The Broad Institute Genomics Platform"/>
            <consortium name="The Broad Institute Genome Sequencing Center for Infectious Disease"/>
            <person name="Wu L."/>
            <person name="Ma J."/>
        </authorList>
    </citation>
    <scope>NUCLEOTIDE SEQUENCE [LARGE SCALE GENOMIC DNA]</scope>
    <source>
        <strain evidence="6">JCM 16034</strain>
    </source>
</reference>
<dbReference type="SUPFAM" id="SSF46894">
    <property type="entry name" value="C-terminal effector domain of the bipartite response regulators"/>
    <property type="match status" value="1"/>
</dbReference>
<dbReference type="InterPro" id="IPR000792">
    <property type="entry name" value="Tscrpt_reg_LuxR_C"/>
</dbReference>
<evidence type="ECO:0000313" key="5">
    <source>
        <dbReference type="EMBL" id="GAA2197181.1"/>
    </source>
</evidence>
<feature type="domain" description="HTH luxR-type" evidence="4">
    <location>
        <begin position="9"/>
        <end position="74"/>
    </location>
</feature>
<dbReference type="PRINTS" id="PR00038">
    <property type="entry name" value="HTHLUXR"/>
</dbReference>
<dbReference type="CDD" id="cd06170">
    <property type="entry name" value="LuxR_C_like"/>
    <property type="match status" value="1"/>
</dbReference>
<organism evidence="5 6">
    <name type="scientific">Sinomonas flava</name>
    <dbReference type="NCBI Taxonomy" id="496857"/>
    <lineage>
        <taxon>Bacteria</taxon>
        <taxon>Bacillati</taxon>
        <taxon>Actinomycetota</taxon>
        <taxon>Actinomycetes</taxon>
        <taxon>Micrococcales</taxon>
        <taxon>Micrococcaceae</taxon>
        <taxon>Sinomonas</taxon>
    </lineage>
</organism>
<gene>
    <name evidence="5" type="ORF">GCM10009849_05150</name>
</gene>
<keyword evidence="2" id="KW-0238">DNA-binding</keyword>
<dbReference type="Gene3D" id="1.10.10.10">
    <property type="entry name" value="Winged helix-like DNA-binding domain superfamily/Winged helix DNA-binding domain"/>
    <property type="match status" value="1"/>
</dbReference>
<keyword evidence="6" id="KW-1185">Reference proteome</keyword>
<evidence type="ECO:0000259" key="4">
    <source>
        <dbReference type="PROSITE" id="PS50043"/>
    </source>
</evidence>
<sequence>MASPSAASKIAAAPRLTPREYQVAALVAEGHSNKEIAMALVVSPRTVDGRVESILAKLGATSRTQIATWLTTCGQGEFDCLLPRCHGWAGEDSFESAVSEFVPNASRHLLGVGLDIRWVIGG</sequence>
<protein>
    <recommendedName>
        <fullName evidence="4">HTH luxR-type domain-containing protein</fullName>
    </recommendedName>
</protein>
<dbReference type="Pfam" id="PF00196">
    <property type="entry name" value="GerE"/>
    <property type="match status" value="1"/>
</dbReference>
<evidence type="ECO:0000256" key="1">
    <source>
        <dbReference type="ARBA" id="ARBA00023015"/>
    </source>
</evidence>
<keyword evidence="1" id="KW-0805">Transcription regulation</keyword>
<proteinExistence type="predicted"/>
<dbReference type="SMART" id="SM00421">
    <property type="entry name" value="HTH_LUXR"/>
    <property type="match status" value="1"/>
</dbReference>
<dbReference type="PROSITE" id="PS50043">
    <property type="entry name" value="HTH_LUXR_2"/>
    <property type="match status" value="1"/>
</dbReference>
<evidence type="ECO:0000313" key="6">
    <source>
        <dbReference type="Proteomes" id="UP001500432"/>
    </source>
</evidence>